<proteinExistence type="predicted"/>
<feature type="compositionally biased region" description="Basic and acidic residues" evidence="1">
    <location>
        <begin position="60"/>
        <end position="72"/>
    </location>
</feature>
<reference evidence="2 3" key="1">
    <citation type="journal article" date="2012" name="BMC Genomics">
        <title>Tools to kill: Genome of one of the most destructive plant pathogenic fungi Macrophomina phaseolina.</title>
        <authorList>
            <person name="Islam M.S."/>
            <person name="Haque M.S."/>
            <person name="Islam M.M."/>
            <person name="Emdad E.M."/>
            <person name="Halim A."/>
            <person name="Hossen Q.M.M."/>
            <person name="Hossain M.Z."/>
            <person name="Ahmed B."/>
            <person name="Rahim S."/>
            <person name="Rahman M.S."/>
            <person name="Alam M.M."/>
            <person name="Hou S."/>
            <person name="Wan X."/>
            <person name="Saito J.A."/>
            <person name="Alam M."/>
        </authorList>
    </citation>
    <scope>NUCLEOTIDE SEQUENCE [LARGE SCALE GENOMIC DNA]</scope>
    <source>
        <strain evidence="2 3">MS6</strain>
    </source>
</reference>
<sequence>MMIMNIFYSAARAPSARASVPLAASGRIRSRTRTTTTMTTTTRKRIRMWSKRSLLRPRRPMSDSRRREELRMRRQKRTATVRTTAAMKLRKRRPFSASVSWTTPRRIRKKFERHGIWSCEYVFWKNIGFLLRTDRTGSFHLRLTRSFTAQ</sequence>
<evidence type="ECO:0000256" key="1">
    <source>
        <dbReference type="SAM" id="MobiDB-lite"/>
    </source>
</evidence>
<organism evidence="2 3">
    <name type="scientific">Macrophomina phaseolina (strain MS6)</name>
    <name type="common">Charcoal rot fungus</name>
    <dbReference type="NCBI Taxonomy" id="1126212"/>
    <lineage>
        <taxon>Eukaryota</taxon>
        <taxon>Fungi</taxon>
        <taxon>Dikarya</taxon>
        <taxon>Ascomycota</taxon>
        <taxon>Pezizomycotina</taxon>
        <taxon>Dothideomycetes</taxon>
        <taxon>Dothideomycetes incertae sedis</taxon>
        <taxon>Botryosphaeriales</taxon>
        <taxon>Botryosphaeriaceae</taxon>
        <taxon>Macrophomina</taxon>
    </lineage>
</organism>
<dbReference type="HOGENOM" id="CLU_1740886_0_0_1"/>
<gene>
    <name evidence="2" type="ORF">MPH_07344</name>
</gene>
<feature type="region of interest" description="Disordered" evidence="1">
    <location>
        <begin position="55"/>
        <end position="79"/>
    </location>
</feature>
<dbReference type="VEuPathDB" id="FungiDB:MPH_07344"/>
<evidence type="ECO:0000313" key="2">
    <source>
        <dbReference type="EMBL" id="EKG15473.1"/>
    </source>
</evidence>
<comment type="caution">
    <text evidence="2">The sequence shown here is derived from an EMBL/GenBank/DDBJ whole genome shotgun (WGS) entry which is preliminary data.</text>
</comment>
<accession>K2RLA2</accession>
<dbReference type="AlphaFoldDB" id="K2RLA2"/>
<protein>
    <submittedName>
        <fullName evidence="2">Uncharacterized protein</fullName>
    </submittedName>
</protein>
<dbReference type="EMBL" id="AHHD01000297">
    <property type="protein sequence ID" value="EKG15473.1"/>
    <property type="molecule type" value="Genomic_DNA"/>
</dbReference>
<dbReference type="InParanoid" id="K2RLA2"/>
<dbReference type="Proteomes" id="UP000007129">
    <property type="component" value="Unassembled WGS sequence"/>
</dbReference>
<name>K2RLA2_MACPH</name>
<evidence type="ECO:0000313" key="3">
    <source>
        <dbReference type="Proteomes" id="UP000007129"/>
    </source>
</evidence>